<evidence type="ECO:0000256" key="2">
    <source>
        <dbReference type="ARBA" id="ARBA00009046"/>
    </source>
</evidence>
<feature type="domain" description="Helicase ATP-binding" evidence="9">
    <location>
        <begin position="200"/>
        <end position="387"/>
    </location>
</feature>
<evidence type="ECO:0000256" key="6">
    <source>
        <dbReference type="ARBA" id="ARBA00022806"/>
    </source>
</evidence>
<keyword evidence="4" id="KW-0547">Nucleotide-binding</keyword>
<dbReference type="NCBIfam" id="TIGR01596">
    <property type="entry name" value="cas3_HD"/>
    <property type="match status" value="1"/>
</dbReference>
<dbReference type="InterPro" id="IPR006483">
    <property type="entry name" value="CRISPR-assoc_Cas3_HD"/>
</dbReference>
<dbReference type="Pfam" id="PF00270">
    <property type="entry name" value="DEAD"/>
    <property type="match status" value="1"/>
</dbReference>
<dbReference type="SUPFAM" id="SSF52540">
    <property type="entry name" value="P-loop containing nucleoside triphosphate hydrolases"/>
    <property type="match status" value="1"/>
</dbReference>
<dbReference type="Gene3D" id="1.10.3210.30">
    <property type="match status" value="1"/>
</dbReference>
<accession>A0ABS9DWN8</accession>
<evidence type="ECO:0000259" key="9">
    <source>
        <dbReference type="PROSITE" id="PS51192"/>
    </source>
</evidence>
<dbReference type="InterPro" id="IPR027417">
    <property type="entry name" value="P-loop_NTPase"/>
</dbReference>
<keyword evidence="11" id="KW-0255">Endonuclease</keyword>
<evidence type="ECO:0000313" key="11">
    <source>
        <dbReference type="EMBL" id="MCF3947109.1"/>
    </source>
</evidence>
<comment type="similarity">
    <text evidence="2">In the central section; belongs to the CRISPR-associated helicase Cas3 family.</text>
</comment>
<reference evidence="11 12" key="1">
    <citation type="submission" date="2022-01" db="EMBL/GenBank/DDBJ databases">
        <authorList>
            <person name="Won M."/>
            <person name="Kim S.-J."/>
            <person name="Kwon S.-W."/>
        </authorList>
    </citation>
    <scope>NUCLEOTIDE SEQUENCE [LARGE SCALE GENOMIC DNA]</scope>
    <source>
        <strain evidence="11 12">KCTC 23505</strain>
    </source>
</reference>
<dbReference type="CDD" id="cd09641">
    <property type="entry name" value="Cas3''_I"/>
    <property type="match status" value="1"/>
</dbReference>
<evidence type="ECO:0000313" key="12">
    <source>
        <dbReference type="Proteomes" id="UP001521209"/>
    </source>
</evidence>
<dbReference type="InterPro" id="IPR054712">
    <property type="entry name" value="Cas3-like_dom"/>
</dbReference>
<comment type="caution">
    <text evidence="11">The sequence shown here is derived from an EMBL/GenBank/DDBJ whole genome shotgun (WGS) entry which is preliminary data.</text>
</comment>
<keyword evidence="3" id="KW-0479">Metal-binding</keyword>
<evidence type="ECO:0000256" key="3">
    <source>
        <dbReference type="ARBA" id="ARBA00022723"/>
    </source>
</evidence>
<evidence type="ECO:0000256" key="1">
    <source>
        <dbReference type="ARBA" id="ARBA00006847"/>
    </source>
</evidence>
<dbReference type="InterPro" id="IPR014001">
    <property type="entry name" value="Helicase_ATP-bd"/>
</dbReference>
<dbReference type="InterPro" id="IPR011545">
    <property type="entry name" value="DEAD/DEAH_box_helicase_dom"/>
</dbReference>
<name>A0ABS9DWN8_9PROT</name>
<dbReference type="EMBL" id="JAKGBZ010000018">
    <property type="protein sequence ID" value="MCF3947109.1"/>
    <property type="molecule type" value="Genomic_DNA"/>
</dbReference>
<keyword evidence="7" id="KW-0067">ATP-binding</keyword>
<proteinExistence type="inferred from homology"/>
<gene>
    <name evidence="11" type="ORF">L2A60_10505</name>
</gene>
<protein>
    <submittedName>
        <fullName evidence="11">CRISPR-associated endonuclease Cas3</fullName>
    </submittedName>
</protein>
<keyword evidence="8" id="KW-0051">Antiviral defense</keyword>
<dbReference type="SMART" id="SM00487">
    <property type="entry name" value="DEXDc"/>
    <property type="match status" value="1"/>
</dbReference>
<dbReference type="CDD" id="cd17930">
    <property type="entry name" value="DEXHc_cas3"/>
    <property type="match status" value="1"/>
</dbReference>
<evidence type="ECO:0000256" key="7">
    <source>
        <dbReference type="ARBA" id="ARBA00022840"/>
    </source>
</evidence>
<dbReference type="PROSITE" id="PS51192">
    <property type="entry name" value="HELICASE_ATP_BIND_1"/>
    <property type="match status" value="1"/>
</dbReference>
<keyword evidence="11" id="KW-0540">Nuclease</keyword>
<keyword evidence="6" id="KW-0347">Helicase</keyword>
<organism evidence="11 12">
    <name type="scientific">Acidiphilium iwatense</name>
    <dbReference type="NCBI Taxonomy" id="768198"/>
    <lineage>
        <taxon>Bacteria</taxon>
        <taxon>Pseudomonadati</taxon>
        <taxon>Pseudomonadota</taxon>
        <taxon>Alphaproteobacteria</taxon>
        <taxon>Acetobacterales</taxon>
        <taxon>Acidocellaceae</taxon>
        <taxon>Acidiphilium</taxon>
    </lineage>
</organism>
<keyword evidence="12" id="KW-1185">Reference proteome</keyword>
<dbReference type="InterPro" id="IPR038257">
    <property type="entry name" value="CRISPR-assoc_Cas3_HD_sf"/>
</dbReference>
<comment type="similarity">
    <text evidence="1">In the N-terminal section; belongs to the CRISPR-associated nuclease Cas3-HD family.</text>
</comment>
<evidence type="ECO:0000256" key="4">
    <source>
        <dbReference type="ARBA" id="ARBA00022741"/>
    </source>
</evidence>
<feature type="domain" description="HD Cas3-type" evidence="10">
    <location>
        <begin position="1"/>
        <end position="141"/>
    </location>
</feature>
<evidence type="ECO:0000259" key="10">
    <source>
        <dbReference type="PROSITE" id="PS51643"/>
    </source>
</evidence>
<evidence type="ECO:0000256" key="5">
    <source>
        <dbReference type="ARBA" id="ARBA00022801"/>
    </source>
</evidence>
<sequence length="721" mass="78969">MTHDFGEPLKLANWGEASGLLHDIGKASDAYQSYIRGRGVSPDHSTAGAVEAVQQFGPLGRFLAFAVAGHHAGLADGKSLNERLRKKLEKYTGWEAYTGSLPSLALPDWGKDANRRNPEKYFTQSFFVRMLFSCLVDADFLATEAFYDPAAAKTRDGFAATPDLHARLADFMAKFAQAKATEKARELNRLRNQILSRARESAALAPGLFTMTVPTGGGKTLASLSFALEHAAKHGLRRVIYVAPYTSIIEQTAQVFKNALGDADVLEHHSGFDGNKAKEEADPDGVKKLRNATENWAEPVIVTTAVQFFESLFAARPSACRKLHNIARSVIVLDEAQTLPLPVLRPCLAALEELTLNYGASVVLCTATQPAWRRQDNALPRMKDKRQLGFDIGPERELAPDPEALFAALKRVRVEVLPAPVTDAEIAARFVKQDRMLCIVNTRAHAKALFGLIAALPSARHLTTLMCAAHRREVLVQIRDDLANSRPVRLVATSLIEAGVDVDFAEVWRAKAGLDSIAQAAGRCNREGKLPEKGRVVVFEPADHKTPRAFRAFSQAAEGPLKMPDPLGLEAVQGYFQELYFNKGPDQLDALTVGEFPGVLRAVAESGADFPFASIAEAFRLIDDRMRNVIVNWRGGAGEALEALRHAPVPPRGTLQKLQQYTVPVPEDVWQGLRKSGGIQPVRPDAYDERFMVVESAGLYDEVSGLSLDDPWERGAEENVL</sequence>
<evidence type="ECO:0000256" key="8">
    <source>
        <dbReference type="ARBA" id="ARBA00023118"/>
    </source>
</evidence>
<dbReference type="Gene3D" id="3.40.50.300">
    <property type="entry name" value="P-loop containing nucleotide triphosphate hydrolases"/>
    <property type="match status" value="2"/>
</dbReference>
<dbReference type="Proteomes" id="UP001521209">
    <property type="component" value="Unassembled WGS sequence"/>
</dbReference>
<dbReference type="Pfam" id="PF22590">
    <property type="entry name" value="Cas3-like_C_2"/>
    <property type="match status" value="1"/>
</dbReference>
<dbReference type="PROSITE" id="PS51643">
    <property type="entry name" value="HD_CAS3"/>
    <property type="match status" value="1"/>
</dbReference>
<keyword evidence="5" id="KW-0378">Hydrolase</keyword>
<dbReference type="GO" id="GO:0004519">
    <property type="term" value="F:endonuclease activity"/>
    <property type="evidence" value="ECO:0007669"/>
    <property type="project" value="UniProtKB-KW"/>
</dbReference>